<dbReference type="GO" id="GO:0004707">
    <property type="term" value="F:MAP kinase activity"/>
    <property type="evidence" value="ECO:0007669"/>
    <property type="project" value="UniProtKB-EC"/>
</dbReference>
<keyword evidence="1 7" id="KW-0723">Serine/threonine-protein kinase</keyword>
<feature type="binding site" evidence="6">
    <location>
        <position position="42"/>
    </location>
    <ligand>
        <name>ATP</name>
        <dbReference type="ChEBI" id="CHEBI:30616"/>
    </ligand>
</feature>
<dbReference type="eggNOG" id="KOG0660">
    <property type="taxonomic scope" value="Eukaryota"/>
</dbReference>
<evidence type="ECO:0000256" key="3">
    <source>
        <dbReference type="ARBA" id="ARBA00022741"/>
    </source>
</evidence>
<feature type="domain" description="Protein kinase" evidence="10">
    <location>
        <begin position="13"/>
        <end position="368"/>
    </location>
</feature>
<reference evidence="11" key="1">
    <citation type="submission" date="2013-12" db="EMBL/GenBank/DDBJ databases">
        <authorList>
            <person name="Omoto C.K."/>
            <person name="Sibley D."/>
            <person name="Venepally P."/>
            <person name="Hadjithomas M."/>
            <person name="Karamycheva S."/>
            <person name="Brunk B."/>
            <person name="Roos D."/>
            <person name="Caler E."/>
            <person name="Lorenzi H."/>
        </authorList>
    </citation>
    <scope>NUCLEOTIDE SEQUENCE</scope>
</reference>
<dbReference type="InterPro" id="IPR000719">
    <property type="entry name" value="Prot_kinase_dom"/>
</dbReference>
<dbReference type="OrthoDB" id="192887at2759"/>
<dbReference type="CDD" id="cd07852">
    <property type="entry name" value="STKc_MAPK15-like"/>
    <property type="match status" value="1"/>
</dbReference>
<keyword evidence="2 8" id="KW-0808">Transferase</keyword>
<evidence type="ECO:0000256" key="6">
    <source>
        <dbReference type="PROSITE-ProRule" id="PRU10141"/>
    </source>
</evidence>
<dbReference type="FunFam" id="3.30.200.20:FF:000166">
    <property type="entry name" value="Mitogen-activated protein kinase"/>
    <property type="match status" value="1"/>
</dbReference>
<dbReference type="InterPro" id="IPR008271">
    <property type="entry name" value="Ser/Thr_kinase_AS"/>
</dbReference>
<feature type="region of interest" description="Disordered" evidence="9">
    <location>
        <begin position="178"/>
        <end position="204"/>
    </location>
</feature>
<name>A0A023BDG7_GRENI</name>
<keyword evidence="3 6" id="KW-0547">Nucleotide-binding</keyword>
<dbReference type="Pfam" id="PF00069">
    <property type="entry name" value="Pkinase"/>
    <property type="match status" value="2"/>
</dbReference>
<dbReference type="Gene3D" id="3.30.200.20">
    <property type="entry name" value="Phosphorylase Kinase, domain 1"/>
    <property type="match status" value="2"/>
</dbReference>
<proteinExistence type="inferred from homology"/>
<keyword evidence="8" id="KW-0460">Magnesium</keyword>
<dbReference type="GeneID" id="22910434"/>
<gene>
    <name evidence="11" type="ORF">GNI_004780</name>
</gene>
<evidence type="ECO:0000256" key="8">
    <source>
        <dbReference type="RuleBase" id="RU361165"/>
    </source>
</evidence>
<dbReference type="SUPFAM" id="SSF56112">
    <property type="entry name" value="Protein kinase-like (PK-like)"/>
    <property type="match status" value="1"/>
</dbReference>
<dbReference type="EMBL" id="AFNH02000038">
    <property type="protein sequence ID" value="EZG88398.1"/>
    <property type="molecule type" value="Genomic_DNA"/>
</dbReference>
<dbReference type="InterPro" id="IPR050117">
    <property type="entry name" value="MAPK"/>
</dbReference>
<keyword evidence="12" id="KW-1185">Reference proteome</keyword>
<dbReference type="PANTHER" id="PTHR24055">
    <property type="entry name" value="MITOGEN-ACTIVATED PROTEIN KINASE"/>
    <property type="match status" value="1"/>
</dbReference>
<keyword evidence="4 8" id="KW-0418">Kinase</keyword>
<evidence type="ECO:0000256" key="4">
    <source>
        <dbReference type="ARBA" id="ARBA00022777"/>
    </source>
</evidence>
<dbReference type="PROSITE" id="PS00107">
    <property type="entry name" value="PROTEIN_KINASE_ATP"/>
    <property type="match status" value="1"/>
</dbReference>
<dbReference type="PROSITE" id="PS00108">
    <property type="entry name" value="PROTEIN_KINASE_ST"/>
    <property type="match status" value="1"/>
</dbReference>
<sequence>MSEEIDKHVAKKYEIVQRLGKGAYGIVWKSIDKKTQDVVALKKIYDAFQNSTDAQRTFREIMFLQELDGHENIIRLMNVHRAENDRDIYLVFDFMETDLHAVIRAKILEEIHKQYIVYQLLKAIKYMHSGELLHRDMKPSNILLNSDCVVKVADFGLARSIASNLVCVRCSSARNGSQQRATRRSSGSSLPRNSSTESGRKMVDGQSSSATKYFSCVLCGHQYDVSEIGDEILDESMVLTDYVATRWYRAPEILLGSTKYTKGVDMWSLGCILGELMLGKPLFPGSSTLNQLERIIQLIGRPTPEDCQSVKSPYVEHLLDNININKYQSFNDLFHQANPYGIDLLKKLLRFNPSKRITAAEALRHPYVKQFHAPAEEVVCNKIINTPINDNKKYNVNDYRNKIYQEISKRKKKHSS</sequence>
<keyword evidence="5 6" id="KW-0067">ATP-binding</keyword>
<dbReference type="PROSITE" id="PS50011">
    <property type="entry name" value="PROTEIN_KINASE_DOM"/>
    <property type="match status" value="1"/>
</dbReference>
<organism evidence="11 12">
    <name type="scientific">Gregarina niphandrodes</name>
    <name type="common">Septate eugregarine</name>
    <dbReference type="NCBI Taxonomy" id="110365"/>
    <lineage>
        <taxon>Eukaryota</taxon>
        <taxon>Sar</taxon>
        <taxon>Alveolata</taxon>
        <taxon>Apicomplexa</taxon>
        <taxon>Conoidasida</taxon>
        <taxon>Gregarinasina</taxon>
        <taxon>Eugregarinorida</taxon>
        <taxon>Gregarinidae</taxon>
        <taxon>Gregarina</taxon>
    </lineage>
</organism>
<evidence type="ECO:0000313" key="11">
    <source>
        <dbReference type="EMBL" id="EZG88398.1"/>
    </source>
</evidence>
<dbReference type="Proteomes" id="UP000019763">
    <property type="component" value="Unassembled WGS sequence"/>
</dbReference>
<evidence type="ECO:0000256" key="2">
    <source>
        <dbReference type="ARBA" id="ARBA00022679"/>
    </source>
</evidence>
<dbReference type="PROSITE" id="PS01351">
    <property type="entry name" value="MAPK"/>
    <property type="match status" value="1"/>
</dbReference>
<dbReference type="RefSeq" id="XP_011128572.1">
    <property type="nucleotide sequence ID" value="XM_011130270.1"/>
</dbReference>
<dbReference type="AlphaFoldDB" id="A0A023BDG7"/>
<evidence type="ECO:0000256" key="5">
    <source>
        <dbReference type="ARBA" id="ARBA00022840"/>
    </source>
</evidence>
<protein>
    <recommendedName>
        <fullName evidence="8">Mitogen-activated protein kinase</fullName>
        <ecNumber evidence="8">2.7.11.24</ecNumber>
    </recommendedName>
</protein>
<feature type="compositionally biased region" description="Low complexity" evidence="9">
    <location>
        <begin position="184"/>
        <end position="195"/>
    </location>
</feature>
<evidence type="ECO:0000256" key="1">
    <source>
        <dbReference type="ARBA" id="ARBA00022527"/>
    </source>
</evidence>
<evidence type="ECO:0000259" key="10">
    <source>
        <dbReference type="PROSITE" id="PS50011"/>
    </source>
</evidence>
<comment type="catalytic activity">
    <reaction evidence="8">
        <text>L-threonyl-[protein] + ATP = O-phospho-L-threonyl-[protein] + ADP + H(+)</text>
        <dbReference type="Rhea" id="RHEA:46608"/>
        <dbReference type="Rhea" id="RHEA-COMP:11060"/>
        <dbReference type="Rhea" id="RHEA-COMP:11605"/>
        <dbReference type="ChEBI" id="CHEBI:15378"/>
        <dbReference type="ChEBI" id="CHEBI:30013"/>
        <dbReference type="ChEBI" id="CHEBI:30616"/>
        <dbReference type="ChEBI" id="CHEBI:61977"/>
        <dbReference type="ChEBI" id="CHEBI:456216"/>
        <dbReference type="EC" id="2.7.11.24"/>
    </reaction>
</comment>
<evidence type="ECO:0000256" key="9">
    <source>
        <dbReference type="SAM" id="MobiDB-lite"/>
    </source>
</evidence>
<dbReference type="InterPro" id="IPR017441">
    <property type="entry name" value="Protein_kinase_ATP_BS"/>
</dbReference>
<evidence type="ECO:0000256" key="7">
    <source>
        <dbReference type="RuleBase" id="RU000304"/>
    </source>
</evidence>
<dbReference type="SMART" id="SM00220">
    <property type="entry name" value="S_TKc"/>
    <property type="match status" value="1"/>
</dbReference>
<dbReference type="EC" id="2.7.11.24" evidence="8"/>
<dbReference type="InterPro" id="IPR003527">
    <property type="entry name" value="MAP_kinase_CS"/>
</dbReference>
<evidence type="ECO:0000313" key="12">
    <source>
        <dbReference type="Proteomes" id="UP000019763"/>
    </source>
</evidence>
<comment type="similarity">
    <text evidence="8">Belongs to the protein kinase superfamily. Ser/Thr protein kinase family. MAP kinase subfamily.</text>
</comment>
<comment type="cofactor">
    <cofactor evidence="8">
        <name>Mg(2+)</name>
        <dbReference type="ChEBI" id="CHEBI:18420"/>
    </cofactor>
</comment>
<dbReference type="OMA" id="MDIPRPE"/>
<dbReference type="Gene3D" id="1.10.510.10">
    <property type="entry name" value="Transferase(Phosphotransferase) domain 1"/>
    <property type="match status" value="2"/>
</dbReference>
<accession>A0A023BDG7</accession>
<dbReference type="GO" id="GO:0005524">
    <property type="term" value="F:ATP binding"/>
    <property type="evidence" value="ECO:0007669"/>
    <property type="project" value="UniProtKB-UniRule"/>
</dbReference>
<dbReference type="InterPro" id="IPR011009">
    <property type="entry name" value="Kinase-like_dom_sf"/>
</dbReference>
<comment type="caution">
    <text evidence="11">The sequence shown here is derived from an EMBL/GenBank/DDBJ whole genome shotgun (WGS) entry which is preliminary data.</text>
</comment>
<dbReference type="VEuPathDB" id="CryptoDB:GNI_004780"/>
<comment type="activity regulation">
    <text evidence="8">Activated by threonine and tyrosine phosphorylation.</text>
</comment>